<name>A0A2U8FW67_9BURK</name>
<organism evidence="5 6">
    <name type="scientific">Aquabacterium olei</name>
    <dbReference type="NCBI Taxonomy" id="1296669"/>
    <lineage>
        <taxon>Bacteria</taxon>
        <taxon>Pseudomonadati</taxon>
        <taxon>Pseudomonadota</taxon>
        <taxon>Betaproteobacteria</taxon>
        <taxon>Burkholderiales</taxon>
        <taxon>Aquabacterium</taxon>
    </lineage>
</organism>
<evidence type="ECO:0008006" key="7">
    <source>
        <dbReference type="Google" id="ProtNLM"/>
    </source>
</evidence>
<dbReference type="OrthoDB" id="127107at2"/>
<sequence>MNNRWLVSAAVGLAAVSLQAAEPTPSAGTNPVSASAAKPAAATGRWSPYQPLKTPSVPTVQNARWVRSPIDAFVLAQQETAGLKPSPEADRATFIRRATLDAWGLLPTPEEVKAFVNDKSPQAYEKLVDRLLASHHFGERQARRWLDLARYADSTGFQNDNTRPNNWRYRDYVINAFNSDKPYNRFIQEQLAGDELWPEDQQARIATGFLAGYPDNYNSRDLIQRKYQIETDMTDLVGEVFLAQTIGCARCHNHKSDRVSQKEYFQLQAFFANTAFNEKAPLAKGTETEFDRAYQKQLAVYNEATKDIRARQKAILDQVREAGRKYYNERYLDDSRAAIFKPEAEWTPLDKWVNWRKQAVASDNEIVSYLRDTAEEKTRADYKEDHVALWKEYKGLQEQLKQFDKLKPSKGSGTLTTALELTSKEVPPTHVRFTGIHEKPLEAVNPGIPALWGGKGEVPITPLAHSSGRRAVLAQWLSADNNPLTARVYVNRVWAQYFDKGIVPTVADFGRAGQKPTHPELLDHLASKFVGDGWSIKKLHREILLSSTYRQSSDERKDVAKLDPENKLLAVYPRKRLEAEEIRDSLLYASGLLVDKVGGPSVFPPVLKRGNDVGKSQDFAGNRAWTVSDDQEDWHRRSLYVFTRRSFPYPITQNFDPANPNNPHHKRDVTTTPLQALTLFNSEIVFDWSQALAGRVINEAGANEDAQLNRVYQILFAREPNKTERAALKQFLADQQIAIRQKVAEGKFEVAVPWGLKNTKGYDPIKSAAFVDLVHTVANANDFAYRF</sequence>
<evidence type="ECO:0000313" key="5">
    <source>
        <dbReference type="EMBL" id="AWI55305.1"/>
    </source>
</evidence>
<evidence type="ECO:0000259" key="3">
    <source>
        <dbReference type="Pfam" id="PF07583"/>
    </source>
</evidence>
<evidence type="ECO:0000256" key="1">
    <source>
        <dbReference type="SAM" id="MobiDB-lite"/>
    </source>
</evidence>
<proteinExistence type="predicted"/>
<dbReference type="PANTHER" id="PTHR35889">
    <property type="entry name" value="CYCLOINULO-OLIGOSACCHARIDE FRUCTANOTRANSFERASE-RELATED"/>
    <property type="match status" value="1"/>
</dbReference>
<protein>
    <recommendedName>
        <fullName evidence="7">DUF1553 domain-containing protein</fullName>
    </recommendedName>
</protein>
<feature type="region of interest" description="Disordered" evidence="1">
    <location>
        <begin position="23"/>
        <end position="49"/>
    </location>
</feature>
<dbReference type="EMBL" id="CP029210">
    <property type="protein sequence ID" value="AWI55305.1"/>
    <property type="molecule type" value="Genomic_DNA"/>
</dbReference>
<evidence type="ECO:0000256" key="2">
    <source>
        <dbReference type="SAM" id="SignalP"/>
    </source>
</evidence>
<dbReference type="KEGG" id="aon:DEH84_14730"/>
<evidence type="ECO:0000259" key="4">
    <source>
        <dbReference type="Pfam" id="PF07587"/>
    </source>
</evidence>
<feature type="signal peptide" evidence="2">
    <location>
        <begin position="1"/>
        <end position="20"/>
    </location>
</feature>
<feature type="domain" description="DUF1553" evidence="4">
    <location>
        <begin position="469"/>
        <end position="732"/>
    </location>
</feature>
<dbReference type="Pfam" id="PF07583">
    <property type="entry name" value="PSCyt2"/>
    <property type="match status" value="1"/>
</dbReference>
<reference evidence="5 6" key="1">
    <citation type="submission" date="2018-05" db="EMBL/GenBank/DDBJ databases">
        <title>complete genome sequence of Aquabacterium olei NBRC 110486.</title>
        <authorList>
            <person name="Tang B."/>
            <person name="Chang J."/>
            <person name="Zhang L."/>
            <person name="Yang H."/>
        </authorList>
    </citation>
    <scope>NUCLEOTIDE SEQUENCE [LARGE SCALE GENOMIC DNA]</scope>
    <source>
        <strain evidence="5 6">NBRC 110486</strain>
    </source>
</reference>
<feature type="compositionally biased region" description="Low complexity" evidence="1">
    <location>
        <begin position="33"/>
        <end position="42"/>
    </location>
</feature>
<keyword evidence="6" id="KW-1185">Reference proteome</keyword>
<keyword evidence="2" id="KW-0732">Signal</keyword>
<dbReference type="InterPro" id="IPR011444">
    <property type="entry name" value="DUF1549"/>
</dbReference>
<dbReference type="RefSeq" id="WP_109038419.1">
    <property type="nucleotide sequence ID" value="NZ_CP029210.1"/>
</dbReference>
<dbReference type="Pfam" id="PF07587">
    <property type="entry name" value="PSD1"/>
    <property type="match status" value="1"/>
</dbReference>
<accession>A0A2U8FW67</accession>
<dbReference type="Proteomes" id="UP000244892">
    <property type="component" value="Chromosome"/>
</dbReference>
<gene>
    <name evidence="5" type="ORF">DEH84_14730</name>
</gene>
<dbReference type="InterPro" id="IPR022655">
    <property type="entry name" value="DUF1553"/>
</dbReference>
<evidence type="ECO:0000313" key="6">
    <source>
        <dbReference type="Proteomes" id="UP000244892"/>
    </source>
</evidence>
<feature type="domain" description="DUF1549" evidence="3">
    <location>
        <begin position="69"/>
        <end position="274"/>
    </location>
</feature>
<dbReference type="AlphaFoldDB" id="A0A2U8FW67"/>
<feature type="chain" id="PRO_5016027618" description="DUF1553 domain-containing protein" evidence="2">
    <location>
        <begin position="21"/>
        <end position="787"/>
    </location>
</feature>
<dbReference type="PANTHER" id="PTHR35889:SF3">
    <property type="entry name" value="F-BOX DOMAIN-CONTAINING PROTEIN"/>
    <property type="match status" value="1"/>
</dbReference>